<dbReference type="AlphaFoldDB" id="A0ABD1VXE2"/>
<dbReference type="EMBL" id="JBFOLK010000001">
    <property type="protein sequence ID" value="KAL2542059.1"/>
    <property type="molecule type" value="Genomic_DNA"/>
</dbReference>
<dbReference type="Proteomes" id="UP001604336">
    <property type="component" value="Unassembled WGS sequence"/>
</dbReference>
<name>A0ABD1VXE2_9LAMI</name>
<evidence type="ECO:0000313" key="2">
    <source>
        <dbReference type="Proteomes" id="UP001604336"/>
    </source>
</evidence>
<comment type="caution">
    <text evidence="1">The sequence shown here is derived from an EMBL/GenBank/DDBJ whole genome shotgun (WGS) entry which is preliminary data.</text>
</comment>
<keyword evidence="2" id="KW-1185">Reference proteome</keyword>
<gene>
    <name evidence="1" type="ORF">Adt_03037</name>
</gene>
<proteinExistence type="predicted"/>
<organism evidence="1 2">
    <name type="scientific">Abeliophyllum distichum</name>
    <dbReference type="NCBI Taxonomy" id="126358"/>
    <lineage>
        <taxon>Eukaryota</taxon>
        <taxon>Viridiplantae</taxon>
        <taxon>Streptophyta</taxon>
        <taxon>Embryophyta</taxon>
        <taxon>Tracheophyta</taxon>
        <taxon>Spermatophyta</taxon>
        <taxon>Magnoliopsida</taxon>
        <taxon>eudicotyledons</taxon>
        <taxon>Gunneridae</taxon>
        <taxon>Pentapetalae</taxon>
        <taxon>asterids</taxon>
        <taxon>lamiids</taxon>
        <taxon>Lamiales</taxon>
        <taxon>Oleaceae</taxon>
        <taxon>Forsythieae</taxon>
        <taxon>Abeliophyllum</taxon>
    </lineage>
</organism>
<accession>A0ABD1VXE2</accession>
<reference evidence="2" key="1">
    <citation type="submission" date="2024-07" db="EMBL/GenBank/DDBJ databases">
        <title>Two chromosome-level genome assemblies of Korean endemic species Abeliophyllum distichum and Forsythia ovata (Oleaceae).</title>
        <authorList>
            <person name="Jang H."/>
        </authorList>
    </citation>
    <scope>NUCLEOTIDE SEQUENCE [LARGE SCALE GENOMIC DNA]</scope>
</reference>
<protein>
    <submittedName>
        <fullName evidence="1">Zinc finger protein</fullName>
    </submittedName>
</protein>
<evidence type="ECO:0000313" key="1">
    <source>
        <dbReference type="EMBL" id="KAL2542059.1"/>
    </source>
</evidence>
<sequence length="129" mass="14762">MIQGDGRVTTCRNARGKQRCLVCGKGFVKWMEVEKKTVNIEKLFFCFNSNCGFFKWSDVAPKKEIVINEGDSSCIYLAKSAPKDDLEDFSRIFKILARISEEEYVEISLNLTIRKEKSNAKENGKEKGH</sequence>